<gene>
    <name evidence="1" type="ORF">SAMN04488128_102515</name>
</gene>
<dbReference type="AlphaFoldDB" id="A0A1T4QQS0"/>
<organism evidence="1 2">
    <name type="scientific">Chitinophaga eiseniae</name>
    <dbReference type="NCBI Taxonomy" id="634771"/>
    <lineage>
        <taxon>Bacteria</taxon>
        <taxon>Pseudomonadati</taxon>
        <taxon>Bacteroidota</taxon>
        <taxon>Chitinophagia</taxon>
        <taxon>Chitinophagales</taxon>
        <taxon>Chitinophagaceae</taxon>
        <taxon>Chitinophaga</taxon>
    </lineage>
</organism>
<sequence>MNVFQRKYHLLTAAHLAAANKMLTNIVIPTHLIPKPGAICLAQENFEQTGYPETIHKNR</sequence>
<proteinExistence type="predicted"/>
<evidence type="ECO:0000313" key="2">
    <source>
        <dbReference type="Proteomes" id="UP000190367"/>
    </source>
</evidence>
<evidence type="ECO:0000313" key="1">
    <source>
        <dbReference type="EMBL" id="SKA05831.1"/>
    </source>
</evidence>
<reference evidence="2" key="1">
    <citation type="submission" date="2017-02" db="EMBL/GenBank/DDBJ databases">
        <authorList>
            <person name="Varghese N."/>
            <person name="Submissions S."/>
        </authorList>
    </citation>
    <scope>NUCLEOTIDE SEQUENCE [LARGE SCALE GENOMIC DNA]</scope>
    <source>
        <strain evidence="2">DSM 22224</strain>
    </source>
</reference>
<accession>A0A1T4QQS0</accession>
<dbReference type="STRING" id="634771.SAMN04488128_102515"/>
<name>A0A1T4QQS0_9BACT</name>
<dbReference type="Proteomes" id="UP000190367">
    <property type="component" value="Unassembled WGS sequence"/>
</dbReference>
<dbReference type="EMBL" id="FUWZ01000002">
    <property type="protein sequence ID" value="SKA05831.1"/>
    <property type="molecule type" value="Genomic_DNA"/>
</dbReference>
<protein>
    <submittedName>
        <fullName evidence="1">Uncharacterized protein</fullName>
    </submittedName>
</protein>
<keyword evidence="2" id="KW-1185">Reference proteome</keyword>